<reference evidence="4 5" key="1">
    <citation type="submission" date="2014-04" db="EMBL/GenBank/DDBJ databases">
        <title>Whole genome shotgun sequence of Geobacillus caldoxylosilyticus NBRC 107762.</title>
        <authorList>
            <person name="Hosoyama A."/>
            <person name="Hosoyama Y."/>
            <person name="Katano-Makiyama Y."/>
            <person name="Tsuchikane K."/>
            <person name="Ohji S."/>
            <person name="Ichikawa N."/>
            <person name="Yamazoe A."/>
            <person name="Fujita N."/>
        </authorList>
    </citation>
    <scope>NUCLEOTIDE SEQUENCE [LARGE SCALE GENOMIC DNA]</scope>
    <source>
        <strain evidence="4 5">NBRC 107762</strain>
    </source>
</reference>
<name>A0A023DFW3_9BACL</name>
<dbReference type="AlphaFoldDB" id="A0A023DFW3"/>
<keyword evidence="1" id="KW-0677">Repeat</keyword>
<sequence>MTRVEEIVRLVENGEVNKALSLVPEVKKNGSDEEKYELADYLYSWGMLEEAKELLEELSLRYPDEGEIRLFLAEVYTELDEEDKALEILGRIEEDDPLFARACLIAADLYQMQGLEEVSERKLKQAYEKMPDEPIIQFALAELYFSMGQYTKSIPFYEKVREKTKEMAGTLIAERLAEALSLCGEFEQALPYYDEALKTKVDSRTLFGYGVTAFQAEYYQTAIEKLSELKELDPEYVPLYLYLAKAYEHEGKLKKSYDIAKEGIHVDEWNKELLLYAGKMALKLGKPDEAESWLKKAIEIDQGYIEALTTLCALLLHEERYEDVVSCLEEALAQGEYDPQFEWDLARAKHKLEMYSDALNHYQEAYTFFKNNIDFLEEYGYFLIEEGDRERAKEIFQQIVRLDPGHMEAADMLLQLEE</sequence>
<organism evidence="4 5">
    <name type="scientific">Parageobacillus caldoxylosilyticus NBRC 107762</name>
    <dbReference type="NCBI Taxonomy" id="1220594"/>
    <lineage>
        <taxon>Bacteria</taxon>
        <taxon>Bacillati</taxon>
        <taxon>Bacillota</taxon>
        <taxon>Bacilli</taxon>
        <taxon>Bacillales</taxon>
        <taxon>Anoxybacillaceae</taxon>
        <taxon>Saccharococcus</taxon>
    </lineage>
</organism>
<dbReference type="SMART" id="SM00028">
    <property type="entry name" value="TPR"/>
    <property type="match status" value="9"/>
</dbReference>
<protein>
    <submittedName>
        <fullName evidence="4">Uncharacterized protein</fullName>
    </submittedName>
</protein>
<dbReference type="RefSeq" id="WP_042409748.1">
    <property type="nucleotide sequence ID" value="NZ_BAWO01000033.1"/>
</dbReference>
<dbReference type="Pfam" id="PF14559">
    <property type="entry name" value="TPR_19"/>
    <property type="match status" value="1"/>
</dbReference>
<dbReference type="InterPro" id="IPR011990">
    <property type="entry name" value="TPR-like_helical_dom_sf"/>
</dbReference>
<evidence type="ECO:0000313" key="4">
    <source>
        <dbReference type="EMBL" id="GAJ40194.1"/>
    </source>
</evidence>
<evidence type="ECO:0000256" key="3">
    <source>
        <dbReference type="PROSITE-ProRule" id="PRU00339"/>
    </source>
</evidence>
<dbReference type="Gene3D" id="1.25.40.10">
    <property type="entry name" value="Tetratricopeptide repeat domain"/>
    <property type="match status" value="2"/>
</dbReference>
<dbReference type="PANTHER" id="PTHR44943:SF8">
    <property type="entry name" value="TPR REPEAT-CONTAINING PROTEIN MJ0263"/>
    <property type="match status" value="1"/>
</dbReference>
<dbReference type="SUPFAM" id="SSF48452">
    <property type="entry name" value="TPR-like"/>
    <property type="match status" value="2"/>
</dbReference>
<dbReference type="Pfam" id="PF13181">
    <property type="entry name" value="TPR_8"/>
    <property type="match status" value="1"/>
</dbReference>
<dbReference type="Pfam" id="PF13429">
    <property type="entry name" value="TPR_15"/>
    <property type="match status" value="1"/>
</dbReference>
<keyword evidence="2 3" id="KW-0802">TPR repeat</keyword>
<evidence type="ECO:0000256" key="2">
    <source>
        <dbReference type="ARBA" id="ARBA00022803"/>
    </source>
</evidence>
<keyword evidence="5" id="KW-1185">Reference proteome</keyword>
<dbReference type="PANTHER" id="PTHR44943">
    <property type="entry name" value="CELLULOSE SYNTHASE OPERON PROTEIN C"/>
    <property type="match status" value="1"/>
</dbReference>
<dbReference type="InterPro" id="IPR019734">
    <property type="entry name" value="TPR_rpt"/>
</dbReference>
<feature type="repeat" description="TPR" evidence="3">
    <location>
        <begin position="373"/>
        <end position="406"/>
    </location>
</feature>
<evidence type="ECO:0000313" key="5">
    <source>
        <dbReference type="Proteomes" id="UP000023561"/>
    </source>
</evidence>
<dbReference type="InterPro" id="IPR051685">
    <property type="entry name" value="Ycf3/AcsC/BcsC/TPR_MFPF"/>
</dbReference>
<comment type="caution">
    <text evidence="4">The sequence shown here is derived from an EMBL/GenBank/DDBJ whole genome shotgun (WGS) entry which is preliminary data.</text>
</comment>
<dbReference type="Pfam" id="PF13176">
    <property type="entry name" value="TPR_7"/>
    <property type="match status" value="1"/>
</dbReference>
<evidence type="ECO:0000256" key="1">
    <source>
        <dbReference type="ARBA" id="ARBA00022737"/>
    </source>
</evidence>
<dbReference type="Proteomes" id="UP000023561">
    <property type="component" value="Unassembled WGS sequence"/>
</dbReference>
<gene>
    <name evidence="4" type="ORF">GCA01S_033_00390</name>
</gene>
<proteinExistence type="predicted"/>
<accession>A0A023DFW3</accession>
<dbReference type="EMBL" id="BAWO01000033">
    <property type="protein sequence ID" value="GAJ40194.1"/>
    <property type="molecule type" value="Genomic_DNA"/>
</dbReference>
<dbReference type="PROSITE" id="PS50005">
    <property type="entry name" value="TPR"/>
    <property type="match status" value="1"/>
</dbReference>